<name>A0A830E1U3_9CREN</name>
<keyword evidence="1" id="KW-0472">Membrane</keyword>
<feature type="transmembrane region" description="Helical" evidence="1">
    <location>
        <begin position="41"/>
        <end position="61"/>
    </location>
</feature>
<accession>A0A830E1U3</accession>
<feature type="transmembrane region" description="Helical" evidence="1">
    <location>
        <begin position="15"/>
        <end position="34"/>
    </location>
</feature>
<gene>
    <name evidence="3" type="ORF">GCM10007112_08920</name>
    <name evidence="2" type="ORF">Vsou_13750</name>
</gene>
<evidence type="ECO:0000256" key="1">
    <source>
        <dbReference type="SAM" id="Phobius"/>
    </source>
</evidence>
<dbReference type="EMBL" id="AP026830">
    <property type="protein sequence ID" value="BDR92282.1"/>
    <property type="molecule type" value="Genomic_DNA"/>
</dbReference>
<evidence type="ECO:0000313" key="4">
    <source>
        <dbReference type="Proteomes" id="UP000657075"/>
    </source>
</evidence>
<evidence type="ECO:0000313" key="5">
    <source>
        <dbReference type="Proteomes" id="UP001060771"/>
    </source>
</evidence>
<dbReference type="RefSeq" id="WP_054844223.1">
    <property type="nucleotide sequence ID" value="NZ_AP026830.1"/>
</dbReference>
<sequence length="256" mass="28275">MSGRLVGRVVHVDTGALSLLVTNYFLSLISVMMTEGHGINIIRVILVTGLAALNIMSLTRVHLSLIARARSRDYLLFLVNVLPYAALLIYLGPWLLIPTVPLLLFIIEVLRGNGRSVIANVSGTTLIASSYIAWYVLMGGELTVRAIALSIVWIIYHAFSALYVESKLPFRQGIRPYYSSVLWFIGLPALVYVLYVGSGLLSLVVLVEPTVRAFLAIKEGKLGMGDLRNRIRKIGIRLLIESLALACLLIIFGYLY</sequence>
<feature type="transmembrane region" description="Helical" evidence="1">
    <location>
        <begin position="238"/>
        <end position="255"/>
    </location>
</feature>
<protein>
    <submittedName>
        <fullName evidence="3">Uncharacterized protein</fullName>
    </submittedName>
</protein>
<dbReference type="GeneID" id="76206922"/>
<keyword evidence="5" id="KW-1185">Reference proteome</keyword>
<feature type="transmembrane region" description="Helical" evidence="1">
    <location>
        <begin position="81"/>
        <end position="105"/>
    </location>
</feature>
<keyword evidence="1" id="KW-1133">Transmembrane helix</keyword>
<feature type="transmembrane region" description="Helical" evidence="1">
    <location>
        <begin position="143"/>
        <end position="164"/>
    </location>
</feature>
<feature type="transmembrane region" description="Helical" evidence="1">
    <location>
        <begin position="117"/>
        <end position="137"/>
    </location>
</feature>
<proteinExistence type="predicted"/>
<reference evidence="5" key="3">
    <citation type="submission" date="2022-09" db="EMBL/GenBank/DDBJ databases">
        <title>Complete genome sequence of Vulcanisaeta souniana.</title>
        <authorList>
            <person name="Kato S."/>
            <person name="Itoh T."/>
            <person name="Ohkuma M."/>
        </authorList>
    </citation>
    <scope>NUCLEOTIDE SEQUENCE [LARGE SCALE GENOMIC DNA]</scope>
    <source>
        <strain evidence="5">JCM 11219</strain>
    </source>
</reference>
<keyword evidence="1" id="KW-0812">Transmembrane</keyword>
<dbReference type="OrthoDB" id="28437at2157"/>
<reference evidence="2" key="4">
    <citation type="journal article" date="2023" name="Microbiol. Resour. Announc.">
        <title>Complete Genome Sequence of Vulcanisaeta souniana Strain IC-059, a Hyperthermophilic Archaeon Isolated from Hot Spring Water in Japan.</title>
        <authorList>
            <person name="Kato S."/>
            <person name="Itoh T."/>
            <person name="Wu L."/>
            <person name="Ma J."/>
            <person name="Ohkuma M."/>
        </authorList>
    </citation>
    <scope>NUCLEOTIDE SEQUENCE</scope>
    <source>
        <strain evidence="2">JCM 11219</strain>
    </source>
</reference>
<dbReference type="Proteomes" id="UP000657075">
    <property type="component" value="Unassembled WGS sequence"/>
</dbReference>
<organism evidence="3 4">
    <name type="scientific">Vulcanisaeta souniana JCM 11219</name>
    <dbReference type="NCBI Taxonomy" id="1293586"/>
    <lineage>
        <taxon>Archaea</taxon>
        <taxon>Thermoproteota</taxon>
        <taxon>Thermoprotei</taxon>
        <taxon>Thermoproteales</taxon>
        <taxon>Thermoproteaceae</taxon>
        <taxon>Vulcanisaeta</taxon>
    </lineage>
</organism>
<reference evidence="3" key="1">
    <citation type="journal article" date="2014" name="Int. J. Syst. Evol. Microbiol.">
        <title>Complete genome sequence of Corynebacterium casei LMG S-19264T (=DSM 44701T), isolated from a smear-ripened cheese.</title>
        <authorList>
            <consortium name="US DOE Joint Genome Institute (JGI-PGF)"/>
            <person name="Walter F."/>
            <person name="Albersmeier A."/>
            <person name="Kalinowski J."/>
            <person name="Ruckert C."/>
        </authorList>
    </citation>
    <scope>NUCLEOTIDE SEQUENCE</scope>
    <source>
        <strain evidence="3">JCM 11219</strain>
    </source>
</reference>
<dbReference type="AlphaFoldDB" id="A0A830E1U3"/>
<dbReference type="EMBL" id="BMNM01000003">
    <property type="protein sequence ID" value="GGI74389.1"/>
    <property type="molecule type" value="Genomic_DNA"/>
</dbReference>
<evidence type="ECO:0000313" key="3">
    <source>
        <dbReference type="EMBL" id="GGI74389.1"/>
    </source>
</evidence>
<evidence type="ECO:0000313" key="2">
    <source>
        <dbReference type="EMBL" id="BDR92282.1"/>
    </source>
</evidence>
<dbReference type="Proteomes" id="UP001060771">
    <property type="component" value="Chromosome"/>
</dbReference>
<reference evidence="3" key="2">
    <citation type="submission" date="2020-09" db="EMBL/GenBank/DDBJ databases">
        <authorList>
            <person name="Sun Q."/>
            <person name="Ohkuma M."/>
        </authorList>
    </citation>
    <scope>NUCLEOTIDE SEQUENCE</scope>
    <source>
        <strain evidence="3">JCM 11219</strain>
    </source>
</reference>